<accession>A0A160IK22</accession>
<dbReference type="Gene3D" id="1.20.120.450">
    <property type="entry name" value="dinb family like domain"/>
    <property type="match status" value="1"/>
</dbReference>
<organism evidence="2 3">
    <name type="scientific">Fictibacillus phosphorivorans</name>
    <dbReference type="NCBI Taxonomy" id="1221500"/>
    <lineage>
        <taxon>Bacteria</taxon>
        <taxon>Bacillati</taxon>
        <taxon>Bacillota</taxon>
        <taxon>Bacilli</taxon>
        <taxon>Bacillales</taxon>
        <taxon>Fictibacillaceae</taxon>
        <taxon>Fictibacillus</taxon>
    </lineage>
</organism>
<evidence type="ECO:0000259" key="1">
    <source>
        <dbReference type="Pfam" id="PF12867"/>
    </source>
</evidence>
<sequence length="157" mass="18235">MSQLTIQNFELARSIFLKQVDGIDDMEADIQPDGFNNNIRWHIGHVLTTAEYFMFGFPEHSSNLPKQYVELFNKGTSPADWKGEVPTLKELKQQLEEQLVRVQEISPERLNEKLEKPLFNLTTFGELVNFTVFHETYHLGQMHSIKRVVENQTAKQA</sequence>
<dbReference type="InterPro" id="IPR034660">
    <property type="entry name" value="DinB/YfiT-like"/>
</dbReference>
<evidence type="ECO:0000313" key="2">
    <source>
        <dbReference type="EMBL" id="ANC76197.1"/>
    </source>
</evidence>
<dbReference type="Pfam" id="PF12867">
    <property type="entry name" value="DinB_2"/>
    <property type="match status" value="1"/>
</dbReference>
<dbReference type="InterPro" id="IPR024775">
    <property type="entry name" value="DinB-like"/>
</dbReference>
<evidence type="ECO:0000313" key="3">
    <source>
        <dbReference type="Proteomes" id="UP000076623"/>
    </source>
</evidence>
<dbReference type="AlphaFoldDB" id="A0A160IK22"/>
<dbReference type="Proteomes" id="UP000076623">
    <property type="component" value="Chromosome"/>
</dbReference>
<protein>
    <submittedName>
        <fullName evidence="2">Formate dehydrogenase</fullName>
    </submittedName>
</protein>
<feature type="domain" description="DinB-like" evidence="1">
    <location>
        <begin position="9"/>
        <end position="142"/>
    </location>
</feature>
<gene>
    <name evidence="2" type="ORF">ABE65_004985</name>
</gene>
<dbReference type="EMBL" id="CP015378">
    <property type="protein sequence ID" value="ANC76197.1"/>
    <property type="molecule type" value="Genomic_DNA"/>
</dbReference>
<dbReference type="SUPFAM" id="SSF109854">
    <property type="entry name" value="DinB/YfiT-like putative metalloenzymes"/>
    <property type="match status" value="1"/>
</dbReference>
<dbReference type="KEGG" id="fpn:ABE65_004985"/>
<name>A0A160IK22_9BACL</name>
<keyword evidence="3" id="KW-1185">Reference proteome</keyword>
<dbReference type="STRING" id="1221500.ABE65_004985"/>
<reference evidence="2 3" key="1">
    <citation type="submission" date="2016-04" db="EMBL/GenBank/DDBJ databases">
        <title>Complete genome sequence of Fictibacillus phosphorivorans G25-29, a strain toxic to nematodes.</title>
        <authorList>
            <person name="Zheng Z."/>
        </authorList>
    </citation>
    <scope>NUCLEOTIDE SEQUENCE [LARGE SCALE GENOMIC DNA]</scope>
    <source>
        <strain evidence="2 3">G25-29</strain>
    </source>
</reference>
<proteinExistence type="predicted"/>